<feature type="chain" id="PRO_5042906783" evidence="1">
    <location>
        <begin position="18"/>
        <end position="174"/>
    </location>
</feature>
<gene>
    <name evidence="2" type="ORF">R9X50_00337000</name>
</gene>
<sequence>MLLSTSVLLLASSAALASQAPARRDEWQPTPICMYMTNEVNWQGQAANLCAVPTYCGNTLPEGLTGNVTSAGPPKGVTCFLYSEEHCTGDISDPIVWPGYSDLSNPLIDFSKKARSWKCWKWCGYIDDVSSSSVGSTSSTAAASSQITATLSLSDLSSATSGSVTRQITTTIAA</sequence>
<evidence type="ECO:0000256" key="1">
    <source>
        <dbReference type="SAM" id="SignalP"/>
    </source>
</evidence>
<reference evidence="2 3" key="1">
    <citation type="submission" date="2023-11" db="EMBL/GenBank/DDBJ databases">
        <title>An acidophilic fungus is an integral part of prey digestion in a carnivorous sundew plant.</title>
        <authorList>
            <person name="Tsai I.J."/>
        </authorList>
    </citation>
    <scope>NUCLEOTIDE SEQUENCE [LARGE SCALE GENOMIC DNA]</scope>
    <source>
        <strain evidence="2">169a</strain>
    </source>
</reference>
<protein>
    <submittedName>
        <fullName evidence="2">Uncharacterized protein</fullName>
    </submittedName>
</protein>
<dbReference type="AlphaFoldDB" id="A0AAQ3R9D3"/>
<keyword evidence="3" id="KW-1185">Reference proteome</keyword>
<name>A0AAQ3R9D3_9PEZI</name>
<evidence type="ECO:0000313" key="3">
    <source>
        <dbReference type="Proteomes" id="UP001303373"/>
    </source>
</evidence>
<dbReference type="Proteomes" id="UP001303373">
    <property type="component" value="Chromosome 4"/>
</dbReference>
<evidence type="ECO:0000313" key="2">
    <source>
        <dbReference type="EMBL" id="WPH00541.1"/>
    </source>
</evidence>
<feature type="signal peptide" evidence="1">
    <location>
        <begin position="1"/>
        <end position="17"/>
    </location>
</feature>
<proteinExistence type="predicted"/>
<keyword evidence="1" id="KW-0732">Signal</keyword>
<organism evidence="2 3">
    <name type="scientific">Acrodontium crateriforme</name>
    <dbReference type="NCBI Taxonomy" id="150365"/>
    <lineage>
        <taxon>Eukaryota</taxon>
        <taxon>Fungi</taxon>
        <taxon>Dikarya</taxon>
        <taxon>Ascomycota</taxon>
        <taxon>Pezizomycotina</taxon>
        <taxon>Dothideomycetes</taxon>
        <taxon>Dothideomycetidae</taxon>
        <taxon>Mycosphaerellales</taxon>
        <taxon>Teratosphaeriaceae</taxon>
        <taxon>Acrodontium</taxon>
    </lineage>
</organism>
<accession>A0AAQ3R9D3</accession>
<dbReference type="EMBL" id="CP138583">
    <property type="protein sequence ID" value="WPH00541.1"/>
    <property type="molecule type" value="Genomic_DNA"/>
</dbReference>